<dbReference type="Proteomes" id="UP000828390">
    <property type="component" value="Unassembled WGS sequence"/>
</dbReference>
<accession>A0A9D4L4V3</accession>
<dbReference type="AlphaFoldDB" id="A0A9D4L4V3"/>
<proteinExistence type="predicted"/>
<comment type="caution">
    <text evidence="2">The sequence shown here is derived from an EMBL/GenBank/DDBJ whole genome shotgun (WGS) entry which is preliminary data.</text>
</comment>
<feature type="region of interest" description="Disordered" evidence="1">
    <location>
        <begin position="97"/>
        <end position="117"/>
    </location>
</feature>
<evidence type="ECO:0000256" key="1">
    <source>
        <dbReference type="SAM" id="MobiDB-lite"/>
    </source>
</evidence>
<reference evidence="2" key="2">
    <citation type="submission" date="2020-11" db="EMBL/GenBank/DDBJ databases">
        <authorList>
            <person name="McCartney M.A."/>
            <person name="Auch B."/>
            <person name="Kono T."/>
            <person name="Mallez S."/>
            <person name="Becker A."/>
            <person name="Gohl D.M."/>
            <person name="Silverstein K.A.T."/>
            <person name="Koren S."/>
            <person name="Bechman K.B."/>
            <person name="Herman A."/>
            <person name="Abrahante J.E."/>
            <person name="Garbe J."/>
        </authorList>
    </citation>
    <scope>NUCLEOTIDE SEQUENCE</scope>
    <source>
        <strain evidence="2">Duluth1</strain>
        <tissue evidence="2">Whole animal</tissue>
    </source>
</reference>
<protein>
    <submittedName>
        <fullName evidence="2">Uncharacterized protein</fullName>
    </submittedName>
</protein>
<gene>
    <name evidence="2" type="ORF">DPMN_094494</name>
</gene>
<evidence type="ECO:0000313" key="3">
    <source>
        <dbReference type="Proteomes" id="UP000828390"/>
    </source>
</evidence>
<name>A0A9D4L4V3_DREPO</name>
<evidence type="ECO:0000313" key="2">
    <source>
        <dbReference type="EMBL" id="KAH3852005.1"/>
    </source>
</evidence>
<organism evidence="2 3">
    <name type="scientific">Dreissena polymorpha</name>
    <name type="common">Zebra mussel</name>
    <name type="synonym">Mytilus polymorpha</name>
    <dbReference type="NCBI Taxonomy" id="45954"/>
    <lineage>
        <taxon>Eukaryota</taxon>
        <taxon>Metazoa</taxon>
        <taxon>Spiralia</taxon>
        <taxon>Lophotrochozoa</taxon>
        <taxon>Mollusca</taxon>
        <taxon>Bivalvia</taxon>
        <taxon>Autobranchia</taxon>
        <taxon>Heteroconchia</taxon>
        <taxon>Euheterodonta</taxon>
        <taxon>Imparidentia</taxon>
        <taxon>Neoheterodontei</taxon>
        <taxon>Myida</taxon>
        <taxon>Dreissenoidea</taxon>
        <taxon>Dreissenidae</taxon>
        <taxon>Dreissena</taxon>
    </lineage>
</organism>
<sequence>MCLLHFELSRGINGTNVLTKFVVCFFIECTGIKDVLIQETPVPEYTAPRGGSNQRSLDCEASVLPLDHGSASLTKFHEDRTLNVASGVFTSRMLTTDDARRTTDKRRSQKLTMSTLC</sequence>
<feature type="compositionally biased region" description="Basic and acidic residues" evidence="1">
    <location>
        <begin position="97"/>
        <end position="106"/>
    </location>
</feature>
<reference evidence="2" key="1">
    <citation type="journal article" date="2019" name="bioRxiv">
        <title>The Genome of the Zebra Mussel, Dreissena polymorpha: A Resource for Invasive Species Research.</title>
        <authorList>
            <person name="McCartney M.A."/>
            <person name="Auch B."/>
            <person name="Kono T."/>
            <person name="Mallez S."/>
            <person name="Zhang Y."/>
            <person name="Obille A."/>
            <person name="Becker A."/>
            <person name="Abrahante J.E."/>
            <person name="Garbe J."/>
            <person name="Badalamenti J.P."/>
            <person name="Herman A."/>
            <person name="Mangelson H."/>
            <person name="Liachko I."/>
            <person name="Sullivan S."/>
            <person name="Sone E.D."/>
            <person name="Koren S."/>
            <person name="Silverstein K.A.T."/>
            <person name="Beckman K.B."/>
            <person name="Gohl D.M."/>
        </authorList>
    </citation>
    <scope>NUCLEOTIDE SEQUENCE</scope>
    <source>
        <strain evidence="2">Duluth1</strain>
        <tissue evidence="2">Whole animal</tissue>
    </source>
</reference>
<dbReference type="EMBL" id="JAIWYP010000003">
    <property type="protein sequence ID" value="KAH3852005.1"/>
    <property type="molecule type" value="Genomic_DNA"/>
</dbReference>
<keyword evidence="3" id="KW-1185">Reference proteome</keyword>